<dbReference type="Gene3D" id="3.10.105.10">
    <property type="entry name" value="Dipeptide-binding Protein, Domain 3"/>
    <property type="match status" value="1"/>
</dbReference>
<dbReference type="FunFam" id="3.40.190.10:FF:000036">
    <property type="entry name" value="Dipeptide ABC transporter, substrate-binding protein"/>
    <property type="match status" value="1"/>
</dbReference>
<dbReference type="PANTHER" id="PTHR30290:SF38">
    <property type="entry name" value="D,D-DIPEPTIDE-BINDING PERIPLASMIC PROTEIN DDPA-RELATED"/>
    <property type="match status" value="1"/>
</dbReference>
<gene>
    <name evidence="5" type="ORF">AWB68_03876</name>
</gene>
<dbReference type="PIRSF" id="PIRSF002741">
    <property type="entry name" value="MppA"/>
    <property type="match status" value="1"/>
</dbReference>
<accession>A0A158JIK1</accession>
<evidence type="ECO:0000313" key="5">
    <source>
        <dbReference type="EMBL" id="SAL68654.1"/>
    </source>
</evidence>
<reference evidence="5" key="1">
    <citation type="submission" date="2016-01" db="EMBL/GenBank/DDBJ databases">
        <authorList>
            <person name="Peeters C."/>
        </authorList>
    </citation>
    <scope>NUCLEOTIDE SEQUENCE [LARGE SCALE GENOMIC DNA]</scope>
    <source>
        <strain evidence="5">LMG 22940</strain>
    </source>
</reference>
<dbReference type="Gene3D" id="3.40.190.10">
    <property type="entry name" value="Periplasmic binding protein-like II"/>
    <property type="match status" value="1"/>
</dbReference>
<dbReference type="InterPro" id="IPR000914">
    <property type="entry name" value="SBP_5_dom"/>
</dbReference>
<evidence type="ECO:0000256" key="2">
    <source>
        <dbReference type="ARBA" id="ARBA00022729"/>
    </source>
</evidence>
<dbReference type="Proteomes" id="UP000054770">
    <property type="component" value="Unassembled WGS sequence"/>
</dbReference>
<organism evidence="5 6">
    <name type="scientific">Caballeronia choica</name>
    <dbReference type="NCBI Taxonomy" id="326476"/>
    <lineage>
        <taxon>Bacteria</taxon>
        <taxon>Pseudomonadati</taxon>
        <taxon>Pseudomonadota</taxon>
        <taxon>Betaproteobacteria</taxon>
        <taxon>Burkholderiales</taxon>
        <taxon>Burkholderiaceae</taxon>
        <taxon>Caballeronia</taxon>
    </lineage>
</organism>
<keyword evidence="6" id="KW-1185">Reference proteome</keyword>
<dbReference type="AlphaFoldDB" id="A0A158JIK1"/>
<dbReference type="PANTHER" id="PTHR30290">
    <property type="entry name" value="PERIPLASMIC BINDING COMPONENT OF ABC TRANSPORTER"/>
    <property type="match status" value="1"/>
</dbReference>
<dbReference type="InterPro" id="IPR030678">
    <property type="entry name" value="Peptide/Ni-bd"/>
</dbReference>
<protein>
    <submittedName>
        <fullName evidence="5">ABC transporter</fullName>
    </submittedName>
</protein>
<feature type="chain" id="PRO_5011117116" evidence="3">
    <location>
        <begin position="34"/>
        <end position="543"/>
    </location>
</feature>
<feature type="domain" description="Solute-binding protein family 5" evidence="4">
    <location>
        <begin position="81"/>
        <end position="460"/>
    </location>
</feature>
<evidence type="ECO:0000256" key="1">
    <source>
        <dbReference type="ARBA" id="ARBA00005695"/>
    </source>
</evidence>
<name>A0A158JIK1_9BURK</name>
<dbReference type="SUPFAM" id="SSF53850">
    <property type="entry name" value="Periplasmic binding protein-like II"/>
    <property type="match status" value="1"/>
</dbReference>
<dbReference type="Pfam" id="PF00496">
    <property type="entry name" value="SBP_bac_5"/>
    <property type="match status" value="1"/>
</dbReference>
<comment type="caution">
    <text evidence="5">The sequence shown here is derived from an EMBL/GenBank/DDBJ whole genome shotgun (WGS) entry which is preliminary data.</text>
</comment>
<dbReference type="Gene3D" id="3.90.76.10">
    <property type="entry name" value="Dipeptide-binding Protein, Domain 1"/>
    <property type="match status" value="1"/>
</dbReference>
<dbReference type="InterPro" id="IPR023765">
    <property type="entry name" value="SBP_5_CS"/>
</dbReference>
<evidence type="ECO:0000256" key="3">
    <source>
        <dbReference type="SAM" id="SignalP"/>
    </source>
</evidence>
<dbReference type="EMBL" id="FCON02000042">
    <property type="protein sequence ID" value="SAL68654.1"/>
    <property type="molecule type" value="Genomic_DNA"/>
</dbReference>
<comment type="similarity">
    <text evidence="1">Belongs to the bacterial solute-binding protein 5 family.</text>
</comment>
<dbReference type="CDD" id="cd08493">
    <property type="entry name" value="PBP2_DppA_like"/>
    <property type="match status" value="1"/>
</dbReference>
<keyword evidence="2 3" id="KW-0732">Signal</keyword>
<feature type="signal peptide" evidence="3">
    <location>
        <begin position="1"/>
        <end position="33"/>
    </location>
</feature>
<dbReference type="InterPro" id="IPR039424">
    <property type="entry name" value="SBP_5"/>
</dbReference>
<dbReference type="GO" id="GO:0043190">
    <property type="term" value="C:ATP-binding cassette (ABC) transporter complex"/>
    <property type="evidence" value="ECO:0007669"/>
    <property type="project" value="InterPro"/>
</dbReference>
<dbReference type="PROSITE" id="PS01040">
    <property type="entry name" value="SBP_BACTERIAL_5"/>
    <property type="match status" value="1"/>
</dbReference>
<evidence type="ECO:0000313" key="6">
    <source>
        <dbReference type="Proteomes" id="UP000054770"/>
    </source>
</evidence>
<dbReference type="GO" id="GO:0042938">
    <property type="term" value="P:dipeptide transport"/>
    <property type="evidence" value="ECO:0007669"/>
    <property type="project" value="TreeGrafter"/>
</dbReference>
<dbReference type="RefSeq" id="WP_125482973.1">
    <property type="nucleotide sequence ID" value="NZ_FCON02000042.1"/>
</dbReference>
<dbReference type="GO" id="GO:0030288">
    <property type="term" value="C:outer membrane-bounded periplasmic space"/>
    <property type="evidence" value="ECO:0007669"/>
    <property type="project" value="TreeGrafter"/>
</dbReference>
<sequence length="543" mass="60002">MIRSRLFPRPPALCALAVSLLAAFGAMPGAASAASKTLVFCSEGSPAGFDSAQYTTSTDFDAGAHAVYDTLVEFKRGSLDLVPGLAEKWDEAADARSFTFHLRHGVKFQSTAYFTPTRDFNADDVVFTFKRMIDPDDPFQKAHPVSFPYLTDLGYDKNIASVQKLDDYTVRFTLKTPDVVFVRNIAMEFASIVSAEYAAQLLKSGKPEDINLKPVGTGAFVFRDYQKDATIRYDANPTYWNKKDVHIDKLVFSITPDAAVRMQKLASGECQVTSFARPADIATARRDPKLAVLSGVGFNVAYVGYNTTHKPLDNVLVRRALDMAVDKQAIIRTVYEGAATVATNPMPPSQWSYNAALKDAPHDPAKARELLRQAGFPDGFTITLWAMPVQRGYNPNARLMAQLIQSDWAKIGVKANIVSYEWAEYNKRAKTNGEHDAILYGWLGDNGDPDNWLGTTLGCDAVHGSNVAKWCNKPFDDLLAKARLVTDQKARTKLYEEAQVVFKDQVPYTPIAHANSYQPISKRVHGYLISPLGGHRFDGITLD</sequence>
<evidence type="ECO:0000259" key="4">
    <source>
        <dbReference type="Pfam" id="PF00496"/>
    </source>
</evidence>
<dbReference type="GO" id="GO:1904680">
    <property type="term" value="F:peptide transmembrane transporter activity"/>
    <property type="evidence" value="ECO:0007669"/>
    <property type="project" value="TreeGrafter"/>
</dbReference>
<proteinExistence type="inferred from homology"/>
<dbReference type="OrthoDB" id="9801799at2"/>
<dbReference type="FunFam" id="3.10.105.10:FF:000002">
    <property type="entry name" value="Dipeptide ABC transporter, substrate-binding protein"/>
    <property type="match status" value="1"/>
</dbReference>